<reference evidence="6" key="3">
    <citation type="submission" date="2025-09" db="UniProtKB">
        <authorList>
            <consortium name="Ensembl"/>
        </authorList>
    </citation>
    <scope>IDENTIFICATION</scope>
</reference>
<dbReference type="RefSeq" id="XP_016536605.1">
    <property type="nucleotide sequence ID" value="XM_016681119.1"/>
</dbReference>
<evidence type="ECO:0000256" key="1">
    <source>
        <dbReference type="ARBA" id="ARBA00006197"/>
    </source>
</evidence>
<keyword evidence="7" id="KW-1185">Reference proteome</keyword>
<evidence type="ECO:0000313" key="7">
    <source>
        <dbReference type="Proteomes" id="UP000028760"/>
    </source>
</evidence>
<evidence type="ECO:0000256" key="4">
    <source>
        <dbReference type="SAM" id="MobiDB-lite"/>
    </source>
</evidence>
<evidence type="ECO:0000313" key="6">
    <source>
        <dbReference type="Ensembl" id="ENSPFOP00000013706.1"/>
    </source>
</evidence>
<feature type="compositionally biased region" description="Basic and acidic residues" evidence="4">
    <location>
        <begin position="190"/>
        <end position="200"/>
    </location>
</feature>
<reference evidence="7" key="1">
    <citation type="submission" date="2013-10" db="EMBL/GenBank/DDBJ databases">
        <authorList>
            <person name="Schartl M."/>
            <person name="Warren W."/>
        </authorList>
    </citation>
    <scope>NUCLEOTIDE SEQUENCE [LARGE SCALE GENOMIC DNA]</scope>
    <source>
        <strain evidence="7">female</strain>
    </source>
</reference>
<dbReference type="KEGG" id="pfor:103151066"/>
<dbReference type="OrthoDB" id="4680325at2759"/>
<dbReference type="Pfam" id="PF18016">
    <property type="entry name" value="SAM_3"/>
    <property type="match status" value="1"/>
</dbReference>
<dbReference type="GeneTree" id="ENSGT00940000158169"/>
<dbReference type="Ensembl" id="ENSPFOT00000013725.1">
    <property type="protein sequence ID" value="ENSPFOP00000013706.1"/>
    <property type="gene ID" value="ENSPFOG00000013595.1"/>
</dbReference>
<keyword evidence="2 3" id="KW-0728">SH3 domain</keyword>
<dbReference type="GO" id="GO:0032587">
    <property type="term" value="C:ruffle membrane"/>
    <property type="evidence" value="ECO:0007669"/>
    <property type="project" value="TreeGrafter"/>
</dbReference>
<dbReference type="PANTHER" id="PTHR12287:SF22">
    <property type="entry name" value="EPIDERMAL GROWTH FACTOR RECEPTOR KINASE SUBSTRATE 8-LIKE PROTEIN 3"/>
    <property type="match status" value="1"/>
</dbReference>
<dbReference type="GO" id="GO:0031982">
    <property type="term" value="C:vesicle"/>
    <property type="evidence" value="ECO:0007669"/>
    <property type="project" value="TreeGrafter"/>
</dbReference>
<feature type="compositionally biased region" description="Pro residues" evidence="4">
    <location>
        <begin position="441"/>
        <end position="451"/>
    </location>
</feature>
<dbReference type="Gene3D" id="1.10.150.50">
    <property type="entry name" value="Transcription Factor, Ets-1"/>
    <property type="match status" value="1"/>
</dbReference>
<dbReference type="RefSeq" id="XP_016536604.1">
    <property type="nucleotide sequence ID" value="XM_016681118.1"/>
</dbReference>
<dbReference type="GO" id="GO:0007266">
    <property type="term" value="P:Rho protein signal transduction"/>
    <property type="evidence" value="ECO:0007669"/>
    <property type="project" value="TreeGrafter"/>
</dbReference>
<dbReference type="InterPro" id="IPR033928">
    <property type="entry name" value="EPS8_PTB"/>
</dbReference>
<dbReference type="GO" id="GO:0035023">
    <property type="term" value="P:regulation of Rho protein signal transduction"/>
    <property type="evidence" value="ECO:0007669"/>
    <property type="project" value="TreeGrafter"/>
</dbReference>
<dbReference type="FunFam" id="2.30.29.30:FF:000293">
    <property type="entry name" value="EPS8 like 3"/>
    <property type="match status" value="1"/>
</dbReference>
<dbReference type="Proteomes" id="UP000028760">
    <property type="component" value="Unassembled WGS sequence"/>
</dbReference>
<feature type="domain" description="SH3" evidence="5">
    <location>
        <begin position="503"/>
        <end position="562"/>
    </location>
</feature>
<feature type="compositionally biased region" description="Basic residues" evidence="4">
    <location>
        <begin position="309"/>
        <end position="321"/>
    </location>
</feature>
<dbReference type="PANTHER" id="PTHR12287">
    <property type="entry name" value="EPIDERMAL GROWTH FACTOR RECEPTOR KINASE SUBSTRATE EPS8-RELATED PROTEIN"/>
    <property type="match status" value="1"/>
</dbReference>
<dbReference type="CDD" id="cd01210">
    <property type="entry name" value="PTB_EPS8"/>
    <property type="match status" value="1"/>
</dbReference>
<dbReference type="Pfam" id="PF00018">
    <property type="entry name" value="SH3_1"/>
    <property type="match status" value="1"/>
</dbReference>
<comment type="similarity">
    <text evidence="1">Belongs to the EPS8 family.</text>
</comment>
<dbReference type="InterPro" id="IPR001452">
    <property type="entry name" value="SH3_domain"/>
</dbReference>
<dbReference type="PROSITE" id="PS50002">
    <property type="entry name" value="SH3"/>
    <property type="match status" value="1"/>
</dbReference>
<evidence type="ECO:0000256" key="2">
    <source>
        <dbReference type="ARBA" id="ARBA00022443"/>
    </source>
</evidence>
<evidence type="ECO:0000259" key="5">
    <source>
        <dbReference type="PROSITE" id="PS50002"/>
    </source>
</evidence>
<dbReference type="Gene3D" id="2.30.30.40">
    <property type="entry name" value="SH3 Domains"/>
    <property type="match status" value="1"/>
</dbReference>
<evidence type="ECO:0000256" key="3">
    <source>
        <dbReference type="PROSITE-ProRule" id="PRU00192"/>
    </source>
</evidence>
<dbReference type="GO" id="GO:1900029">
    <property type="term" value="P:positive regulation of ruffle assembly"/>
    <property type="evidence" value="ECO:0007669"/>
    <property type="project" value="TreeGrafter"/>
</dbReference>
<feature type="compositionally biased region" description="Basic and acidic residues" evidence="4">
    <location>
        <begin position="20"/>
        <end position="35"/>
    </location>
</feature>
<dbReference type="Pfam" id="PF08416">
    <property type="entry name" value="PTB"/>
    <property type="match status" value="1"/>
</dbReference>
<dbReference type="SUPFAM" id="SSF50729">
    <property type="entry name" value="PH domain-like"/>
    <property type="match status" value="1"/>
</dbReference>
<dbReference type="InterPro" id="IPR036028">
    <property type="entry name" value="SH3-like_dom_sf"/>
</dbReference>
<feature type="region of interest" description="Disordered" evidence="4">
    <location>
        <begin position="303"/>
        <end position="324"/>
    </location>
</feature>
<feature type="compositionally biased region" description="Polar residues" evidence="4">
    <location>
        <begin position="452"/>
        <end position="464"/>
    </location>
</feature>
<dbReference type="InterPro" id="IPR011993">
    <property type="entry name" value="PH-like_dom_sf"/>
</dbReference>
<dbReference type="OMA" id="WTGNEPP"/>
<dbReference type="AlphaFoldDB" id="A0A087Y6Q3"/>
<dbReference type="SMART" id="SM00326">
    <property type="entry name" value="SH3"/>
    <property type="match status" value="1"/>
</dbReference>
<dbReference type="Pfam" id="PF22975">
    <property type="entry name" value="EPS8_2nd"/>
    <property type="match status" value="1"/>
</dbReference>
<feature type="compositionally biased region" description="Polar residues" evidence="4">
    <location>
        <begin position="36"/>
        <end position="45"/>
    </location>
</feature>
<accession>A0A087Y6Q3</accession>
<dbReference type="eggNOG" id="KOG3557">
    <property type="taxonomic scope" value="Eukaryota"/>
</dbReference>
<dbReference type="CTD" id="393332"/>
<dbReference type="STRING" id="48698.ENSPFOP00000013706"/>
<dbReference type="InterPro" id="IPR039801">
    <property type="entry name" value="EPS8-like"/>
</dbReference>
<proteinExistence type="inferred from homology"/>
<dbReference type="InterPro" id="IPR013761">
    <property type="entry name" value="SAM/pointed_sf"/>
</dbReference>
<dbReference type="GeneID" id="103151066"/>
<organism evidence="6 7">
    <name type="scientific">Poecilia formosa</name>
    <name type="common">Amazon molly</name>
    <name type="synonym">Limia formosa</name>
    <dbReference type="NCBI Taxonomy" id="48698"/>
    <lineage>
        <taxon>Eukaryota</taxon>
        <taxon>Metazoa</taxon>
        <taxon>Chordata</taxon>
        <taxon>Craniata</taxon>
        <taxon>Vertebrata</taxon>
        <taxon>Euteleostomi</taxon>
        <taxon>Actinopterygii</taxon>
        <taxon>Neopterygii</taxon>
        <taxon>Teleostei</taxon>
        <taxon>Neoteleostei</taxon>
        <taxon>Acanthomorphata</taxon>
        <taxon>Ovalentaria</taxon>
        <taxon>Atherinomorphae</taxon>
        <taxon>Cyprinodontiformes</taxon>
        <taxon>Poeciliidae</taxon>
        <taxon>Poeciliinae</taxon>
        <taxon>Poecilia</taxon>
    </lineage>
</organism>
<name>A0A087Y6Q3_POEFO</name>
<dbReference type="Gene3D" id="2.30.29.30">
    <property type="entry name" value="Pleckstrin-homology domain (PH domain)/Phosphotyrosine-binding domain (PTB)"/>
    <property type="match status" value="1"/>
</dbReference>
<dbReference type="InterPro" id="IPR041418">
    <property type="entry name" value="SAM_3"/>
</dbReference>
<feature type="region of interest" description="Disordered" evidence="4">
    <location>
        <begin position="1"/>
        <end position="46"/>
    </location>
</feature>
<protein>
    <submittedName>
        <fullName evidence="6">EPS8 signaling adaptor L3b</fullName>
    </submittedName>
</protein>
<feature type="compositionally biased region" description="Polar residues" evidence="4">
    <location>
        <begin position="472"/>
        <end position="484"/>
    </location>
</feature>
<reference evidence="6" key="2">
    <citation type="submission" date="2025-08" db="UniProtKB">
        <authorList>
            <consortium name="Ensembl"/>
        </authorList>
    </citation>
    <scope>IDENTIFICATION</scope>
</reference>
<dbReference type="InterPro" id="IPR055093">
    <property type="entry name" value="EPS8_2nd"/>
</dbReference>
<dbReference type="EMBL" id="AYCK01013882">
    <property type="status" value="NOT_ANNOTATED_CDS"/>
    <property type="molecule type" value="Genomic_DNA"/>
</dbReference>
<sequence>MLGNGRPFSYSPRGFSQEDFPQRRAFHQDEPKESLLQRQSMSRPSGRSIYMQRKEYAETLHKNPDSFQVRVEHLLICELDSQELKTEDDCVTKLKELDGKGRLWPQEMILEIKGAYVVLCDIETKGELDSIPLRSIVKTRAVLESCAYNSLLVLTVQEGRRRGAQVFMFQCEETGAEIIKADLDKAIQRGGSDMEPRRMTPDISRQSTTGFRRERFSPVQQEENLPPPDYVAPQWDSRQSDYRPDSRPYTPQEEMSNYSDFQDSDMAMLRAEMERNTDIFNHILTDVEIFGDRVAEVMNKAPEKESKGKMMKFPKKKKSKSKVPSNLPHWTEYVSFLQKIKYGFNLLAQLNGALSNPTADRYVDIFFSFLENTIPLYPEDIPPSVTSPLLTEEAVRLLNQVLDPQKKQLWMNMGECWSIPRSSWPGDVDPYIPEFYDGWQPPAPLHSPPDPQRNNPLNRNTSQRFPPGPMNNDRNYSPRATIQRSEPRSNGPMRSPSSQYPTEPPLYMRVMYNFSARNMQELTVTQGEVVQVVQKSRPWWLVRNSRNEQGNVPPNILEQVENNESSEDQRWDSRSQVTLDYNSSSAEVKAWLESKGFSRITVSSLGVLTGKLLLGMTKEEIRTVCPEEAGKVFFQLQAVKSQLALASEPSQMYNNRY</sequence>
<dbReference type="GO" id="GO:0003779">
    <property type="term" value="F:actin binding"/>
    <property type="evidence" value="ECO:0007669"/>
    <property type="project" value="TreeGrafter"/>
</dbReference>
<dbReference type="SUPFAM" id="SSF50044">
    <property type="entry name" value="SH3-domain"/>
    <property type="match status" value="1"/>
</dbReference>
<feature type="region of interest" description="Disordered" evidence="4">
    <location>
        <begin position="439"/>
        <end position="504"/>
    </location>
</feature>
<dbReference type="InterPro" id="IPR013625">
    <property type="entry name" value="PTB"/>
</dbReference>
<feature type="region of interest" description="Disordered" evidence="4">
    <location>
        <begin position="190"/>
        <end position="260"/>
    </location>
</feature>